<protein>
    <submittedName>
        <fullName evidence="4">Regulatory protein TetR</fullName>
    </submittedName>
</protein>
<dbReference type="Proteomes" id="UP000006919">
    <property type="component" value="Chromosome"/>
</dbReference>
<dbReference type="PRINTS" id="PR00455">
    <property type="entry name" value="HTHTETR"/>
</dbReference>
<dbReference type="GO" id="GO:0003677">
    <property type="term" value="F:DNA binding"/>
    <property type="evidence" value="ECO:0007669"/>
    <property type="project" value="UniProtKB-UniRule"/>
</dbReference>
<dbReference type="Pfam" id="PF00440">
    <property type="entry name" value="TetR_N"/>
    <property type="match status" value="1"/>
</dbReference>
<dbReference type="STRING" id="697329.Rumal_0855"/>
<dbReference type="HOGENOM" id="CLU_087539_6_1_9"/>
<sequence>MRRKNITSEMMMNYIAEGLLKLMSDKPYAKISVSDICEKAGVNRSTYYRHFYTKEDIIRYYLDGIMNSYLLKFRDSGEQTIEGYLGIMFSEFMQNKDNLLLIHREQLSYLLIDVLNKHFSVSDISDTADRFRTAYHIGGIYNDLLLWFSHGMTETAEEMVRYTLKFQIPSDVSLFRQ</sequence>
<dbReference type="EMBL" id="CP002403">
    <property type="protein sequence ID" value="ADU21382.1"/>
    <property type="molecule type" value="Genomic_DNA"/>
</dbReference>
<gene>
    <name evidence="4" type="ordered locus">Rumal_0855</name>
</gene>
<proteinExistence type="predicted"/>
<dbReference type="eggNOG" id="COG1309">
    <property type="taxonomic scope" value="Bacteria"/>
</dbReference>
<dbReference type="Gene3D" id="1.10.357.10">
    <property type="entry name" value="Tetracycline Repressor, domain 2"/>
    <property type="match status" value="1"/>
</dbReference>
<evidence type="ECO:0000313" key="5">
    <source>
        <dbReference type="Proteomes" id="UP000006919"/>
    </source>
</evidence>
<name>E6UIT0_RUMA7</name>
<keyword evidence="1 2" id="KW-0238">DNA-binding</keyword>
<evidence type="ECO:0000259" key="3">
    <source>
        <dbReference type="PROSITE" id="PS50977"/>
    </source>
</evidence>
<feature type="DNA-binding region" description="H-T-H motif" evidence="2">
    <location>
        <begin position="32"/>
        <end position="51"/>
    </location>
</feature>
<dbReference type="PANTHER" id="PTHR43479:SF11">
    <property type="entry name" value="ACREF_ENVCD OPERON REPRESSOR-RELATED"/>
    <property type="match status" value="1"/>
</dbReference>
<dbReference type="InterPro" id="IPR050624">
    <property type="entry name" value="HTH-type_Tx_Regulator"/>
</dbReference>
<evidence type="ECO:0000256" key="2">
    <source>
        <dbReference type="PROSITE-ProRule" id="PRU00335"/>
    </source>
</evidence>
<dbReference type="OrthoDB" id="9810250at2"/>
<dbReference type="InterPro" id="IPR009057">
    <property type="entry name" value="Homeodomain-like_sf"/>
</dbReference>
<dbReference type="RefSeq" id="WP_013497560.1">
    <property type="nucleotide sequence ID" value="NC_014833.1"/>
</dbReference>
<dbReference type="InterPro" id="IPR001647">
    <property type="entry name" value="HTH_TetR"/>
</dbReference>
<feature type="domain" description="HTH tetR-type" evidence="3">
    <location>
        <begin position="9"/>
        <end position="69"/>
    </location>
</feature>
<organism evidence="4 5">
    <name type="scientific">Ruminococcus albus (strain ATCC 27210 / DSM 20455 / JCM 14654 / NCDO 2250 / 7)</name>
    <dbReference type="NCBI Taxonomy" id="697329"/>
    <lineage>
        <taxon>Bacteria</taxon>
        <taxon>Bacillati</taxon>
        <taxon>Bacillota</taxon>
        <taxon>Clostridia</taxon>
        <taxon>Eubacteriales</taxon>
        <taxon>Oscillospiraceae</taxon>
        <taxon>Ruminococcus</taxon>
    </lineage>
</organism>
<accession>E6UIT0</accession>
<dbReference type="PANTHER" id="PTHR43479">
    <property type="entry name" value="ACREF/ENVCD OPERON REPRESSOR-RELATED"/>
    <property type="match status" value="1"/>
</dbReference>
<evidence type="ECO:0000313" key="4">
    <source>
        <dbReference type="EMBL" id="ADU21382.1"/>
    </source>
</evidence>
<reference evidence="4 5" key="1">
    <citation type="journal article" date="2011" name="J. Bacteriol.">
        <title>Complete genome of the cellulolytic ruminal bacterium Ruminococcus albus 7.</title>
        <authorList>
            <person name="Suen G."/>
            <person name="Stevenson D.M."/>
            <person name="Bruce D.C."/>
            <person name="Chertkov O."/>
            <person name="Copeland A."/>
            <person name="Cheng J.F."/>
            <person name="Detter C."/>
            <person name="Detter J.C."/>
            <person name="Goodwin L.A."/>
            <person name="Han C.S."/>
            <person name="Hauser L.J."/>
            <person name="Ivanova N.N."/>
            <person name="Kyrpides N.C."/>
            <person name="Land M.L."/>
            <person name="Lapidus A."/>
            <person name="Lucas S."/>
            <person name="Ovchinnikova G."/>
            <person name="Pitluck S."/>
            <person name="Tapia R."/>
            <person name="Woyke T."/>
            <person name="Boyum J."/>
            <person name="Mead D."/>
            <person name="Weimer P.J."/>
        </authorList>
    </citation>
    <scope>NUCLEOTIDE SEQUENCE [LARGE SCALE GENOMIC DNA]</scope>
    <source>
        <strain evidence="5">ATCC 27210 / DSM 20455 / JCM 14654 / NCDO 2250 / 7</strain>
    </source>
</reference>
<dbReference type="AlphaFoldDB" id="E6UIT0"/>
<dbReference type="PROSITE" id="PS50977">
    <property type="entry name" value="HTH_TETR_2"/>
    <property type="match status" value="1"/>
</dbReference>
<evidence type="ECO:0000256" key="1">
    <source>
        <dbReference type="ARBA" id="ARBA00023125"/>
    </source>
</evidence>
<dbReference type="SUPFAM" id="SSF46689">
    <property type="entry name" value="Homeodomain-like"/>
    <property type="match status" value="1"/>
</dbReference>
<dbReference type="KEGG" id="ral:Rumal_0855"/>